<feature type="compositionally biased region" description="Acidic residues" evidence="1">
    <location>
        <begin position="158"/>
        <end position="173"/>
    </location>
</feature>
<reference evidence="2" key="1">
    <citation type="journal article" date="2023" name="Plant J.">
        <title>Genome sequences and population genomics provide insights into the demographic history, inbreeding, and mutation load of two 'living fossil' tree species of Dipteronia.</title>
        <authorList>
            <person name="Feng Y."/>
            <person name="Comes H.P."/>
            <person name="Chen J."/>
            <person name="Zhu S."/>
            <person name="Lu R."/>
            <person name="Zhang X."/>
            <person name="Li P."/>
            <person name="Qiu J."/>
            <person name="Olsen K.M."/>
            <person name="Qiu Y."/>
        </authorList>
    </citation>
    <scope>NUCLEOTIDE SEQUENCE</scope>
    <source>
        <strain evidence="2">NBL</strain>
    </source>
</reference>
<feature type="compositionally biased region" description="Polar residues" evidence="1">
    <location>
        <begin position="136"/>
        <end position="152"/>
    </location>
</feature>
<dbReference type="AlphaFoldDB" id="A0AAE0ALI0"/>
<gene>
    <name evidence="2" type="ORF">Dsin_013614</name>
</gene>
<keyword evidence="3" id="KW-1185">Reference proteome</keyword>
<dbReference type="Proteomes" id="UP001281410">
    <property type="component" value="Unassembled WGS sequence"/>
</dbReference>
<feature type="region of interest" description="Disordered" evidence="1">
    <location>
        <begin position="132"/>
        <end position="182"/>
    </location>
</feature>
<dbReference type="EMBL" id="JANJYJ010000004">
    <property type="protein sequence ID" value="KAK3219644.1"/>
    <property type="molecule type" value="Genomic_DNA"/>
</dbReference>
<proteinExistence type="predicted"/>
<sequence>MAYLNLHAAWWYLNLEFFDQIEGADSDVLNGLLECIRKLVPNRELQNKIDDEITMYTEAQGLFGNYIVVRKRNIKSQAHTNKRNRLTQKRLNDLVFVKYNRALKRQYNLRDTIDPLTLCDIDDRVGEPSYLVRSKAPSSSTPRPRLSQSQVRSVGLADENESEEECEMEEGGDEFQGRIKWR</sequence>
<comment type="caution">
    <text evidence="2">The sequence shown here is derived from an EMBL/GenBank/DDBJ whole genome shotgun (WGS) entry which is preliminary data.</text>
</comment>
<organism evidence="2 3">
    <name type="scientific">Dipteronia sinensis</name>
    <dbReference type="NCBI Taxonomy" id="43782"/>
    <lineage>
        <taxon>Eukaryota</taxon>
        <taxon>Viridiplantae</taxon>
        <taxon>Streptophyta</taxon>
        <taxon>Embryophyta</taxon>
        <taxon>Tracheophyta</taxon>
        <taxon>Spermatophyta</taxon>
        <taxon>Magnoliopsida</taxon>
        <taxon>eudicotyledons</taxon>
        <taxon>Gunneridae</taxon>
        <taxon>Pentapetalae</taxon>
        <taxon>rosids</taxon>
        <taxon>malvids</taxon>
        <taxon>Sapindales</taxon>
        <taxon>Sapindaceae</taxon>
        <taxon>Hippocastanoideae</taxon>
        <taxon>Acereae</taxon>
        <taxon>Dipteronia</taxon>
    </lineage>
</organism>
<protein>
    <submittedName>
        <fullName evidence="2">Uncharacterized protein</fullName>
    </submittedName>
</protein>
<evidence type="ECO:0000256" key="1">
    <source>
        <dbReference type="SAM" id="MobiDB-lite"/>
    </source>
</evidence>
<accession>A0AAE0ALI0</accession>
<evidence type="ECO:0000313" key="2">
    <source>
        <dbReference type="EMBL" id="KAK3219644.1"/>
    </source>
</evidence>
<name>A0AAE0ALI0_9ROSI</name>
<evidence type="ECO:0000313" key="3">
    <source>
        <dbReference type="Proteomes" id="UP001281410"/>
    </source>
</evidence>